<dbReference type="EMBL" id="AE016823">
    <property type="protein sequence ID" value="AAS69939.1"/>
    <property type="molecule type" value="Genomic_DNA"/>
</dbReference>
<accession>Q72SP1</accession>
<reference evidence="1 2" key="1">
    <citation type="journal article" date="2004" name="J. Bacteriol.">
        <title>Comparative genomics of two Leptospira interrogans serovars reveals novel insights into physiology and pathogenesis.</title>
        <authorList>
            <person name="Nascimento A.L."/>
            <person name="Ko A.I."/>
            <person name="Martins E.A."/>
            <person name="Monteiro-Vitorello C.B."/>
            <person name="Ho P.L."/>
            <person name="Haake D.A."/>
            <person name="Verjovski-Almeida S."/>
            <person name="Hartskeerl R.A."/>
            <person name="Marques M.V."/>
            <person name="Oliveira M.C."/>
            <person name="Menck C.F."/>
            <person name="Leite L.C."/>
            <person name="Carrer H."/>
            <person name="Coutinho L.L."/>
            <person name="Degrave W.M."/>
            <person name="Dellagostin O.A."/>
            <person name="El-Dorry H."/>
            <person name="Ferro E.S."/>
            <person name="Ferro M.I."/>
            <person name="Furlan L.R."/>
            <person name="Gamberini M."/>
            <person name="Giglioti E.A."/>
            <person name="Goes-Neto A."/>
            <person name="Goldman G.H."/>
            <person name="Goldman M.H."/>
            <person name="Harakava R."/>
            <person name="Jeronimo S.M."/>
            <person name="Junqueira-De-Azevedo I.L."/>
            <person name="Kimura E.T."/>
            <person name="Kuramae E.E."/>
            <person name="Lemos E.G."/>
            <person name="Lemos M.V."/>
            <person name="Marino C.L."/>
            <person name="Nunes L.R."/>
            <person name="De Oliveira R.C."/>
            <person name="Pereira G.G."/>
            <person name="Reis M.S."/>
            <person name="Schriefer A."/>
            <person name="Siqueira W.J."/>
            <person name="Sommer P."/>
            <person name="Tsai S.M."/>
            <person name="Simpson A.J."/>
            <person name="Ferro J.A."/>
            <person name="Camargo L.E."/>
            <person name="Kitajima J.P."/>
            <person name="Setubal J.C."/>
            <person name="Van Sluys M.A."/>
        </authorList>
    </citation>
    <scope>NUCLEOTIDE SEQUENCE [LARGE SCALE GENOMIC DNA]</scope>
    <source>
        <strain evidence="1 2">Fiocruz L1-130</strain>
    </source>
</reference>
<name>Q72SP1_LEPIC</name>
<protein>
    <submittedName>
        <fullName evidence="1">Uncharacterized protein</fullName>
    </submittedName>
</protein>
<organism evidence="1 2">
    <name type="scientific">Leptospira interrogans serogroup Icterohaemorrhagiae serovar copenhageni (strain Fiocruz L1-130)</name>
    <dbReference type="NCBI Taxonomy" id="267671"/>
    <lineage>
        <taxon>Bacteria</taxon>
        <taxon>Pseudomonadati</taxon>
        <taxon>Spirochaetota</taxon>
        <taxon>Spirochaetia</taxon>
        <taxon>Leptospirales</taxon>
        <taxon>Leptospiraceae</taxon>
        <taxon>Leptospira</taxon>
    </lineage>
</organism>
<gene>
    <name evidence="1" type="ordered locus">LIC_11338</name>
</gene>
<dbReference type="HOGENOM" id="CLU_1872871_0_0_12"/>
<dbReference type="Proteomes" id="UP000007037">
    <property type="component" value="Chromosome I"/>
</dbReference>
<proteinExistence type="predicted"/>
<evidence type="ECO:0000313" key="1">
    <source>
        <dbReference type="EMBL" id="AAS69939.1"/>
    </source>
</evidence>
<evidence type="ECO:0000313" key="2">
    <source>
        <dbReference type="Proteomes" id="UP000007037"/>
    </source>
</evidence>
<dbReference type="AlphaFoldDB" id="Q72SP1"/>
<sequence length="136" mass="15779">MRFIIVLFVSIFFSVLLPQLYFYFSATALLVDLRLSLSENHCLEFTSYDCSTTKFETLGPSFSSELSQRKTLTPSIQYLFYSEIFSFHPFFGIYEMKFAPKDCLVFRVSHFNLFGKFSGPVYHTSNCSEKSNSPPY</sequence>
<dbReference type="KEGG" id="lic:LIC_11338"/>